<dbReference type="Pfam" id="PF05186">
    <property type="entry name" value="Dpy-30"/>
    <property type="match status" value="1"/>
</dbReference>
<dbReference type="EMBL" id="UXSR01005709">
    <property type="protein sequence ID" value="VDD83381.1"/>
    <property type="molecule type" value="Genomic_DNA"/>
</dbReference>
<feature type="domain" description="Nucleoside diphosphate kinase-like" evidence="9">
    <location>
        <begin position="10"/>
        <end position="148"/>
    </location>
</feature>
<accession>A0A0R3UNK6</accession>
<reference evidence="10 11" key="1">
    <citation type="submission" date="2018-10" db="EMBL/GenBank/DDBJ databases">
        <authorList>
            <consortium name="Pathogen Informatics"/>
        </authorList>
    </citation>
    <scope>NUCLEOTIDE SEQUENCE [LARGE SCALE GENOMIC DNA]</scope>
</reference>
<keyword evidence="4" id="KW-0378">Hydrolase</keyword>
<evidence type="ECO:0000256" key="2">
    <source>
        <dbReference type="ARBA" id="ARBA00008142"/>
    </source>
</evidence>
<dbReference type="InterPro" id="IPR034907">
    <property type="entry name" value="NDK-like_dom"/>
</dbReference>
<comment type="subcellular location">
    <subcellularLocation>
        <location evidence="1">Cell projection</location>
        <location evidence="1">Cilium</location>
    </subcellularLocation>
</comment>
<organism evidence="10 11">
    <name type="scientific">Mesocestoides corti</name>
    <name type="common">Flatworm</name>
    <dbReference type="NCBI Taxonomy" id="53468"/>
    <lineage>
        <taxon>Eukaryota</taxon>
        <taxon>Metazoa</taxon>
        <taxon>Spiralia</taxon>
        <taxon>Lophotrochozoa</taxon>
        <taxon>Platyhelminthes</taxon>
        <taxon>Cestoda</taxon>
        <taxon>Eucestoda</taxon>
        <taxon>Cyclophyllidea</taxon>
        <taxon>Mesocestoididae</taxon>
        <taxon>Mesocestoides</taxon>
    </lineage>
</organism>
<evidence type="ECO:0000256" key="1">
    <source>
        <dbReference type="ARBA" id="ARBA00004138"/>
    </source>
</evidence>
<keyword evidence="5" id="KW-0966">Cell projection</keyword>
<evidence type="ECO:0000256" key="4">
    <source>
        <dbReference type="ARBA" id="ARBA00022801"/>
    </source>
</evidence>
<protein>
    <recommendedName>
        <fullName evidence="6">Nucleoside diphosphate kinase homolog 5</fullName>
    </recommendedName>
    <alternativeName>
        <fullName evidence="7">3'-5' exonuclease NME5</fullName>
    </alternativeName>
</protein>
<dbReference type="STRING" id="53468.A0A0R3UNK6"/>
<dbReference type="InterPro" id="IPR007858">
    <property type="entry name" value="Dpy-30_motif"/>
</dbReference>
<name>A0A0R3UNK6_MESCO</name>
<dbReference type="OrthoDB" id="1729737at2759"/>
<evidence type="ECO:0000259" key="9">
    <source>
        <dbReference type="SMART" id="SM00562"/>
    </source>
</evidence>
<comment type="similarity">
    <text evidence="2 8">Belongs to the NDK family.</text>
</comment>
<dbReference type="SMART" id="SM00562">
    <property type="entry name" value="NDK"/>
    <property type="match status" value="1"/>
</dbReference>
<proteinExistence type="inferred from homology"/>
<evidence type="ECO:0000313" key="11">
    <source>
        <dbReference type="Proteomes" id="UP000267029"/>
    </source>
</evidence>
<dbReference type="GO" id="GO:0005929">
    <property type="term" value="C:cilium"/>
    <property type="evidence" value="ECO:0007669"/>
    <property type="project" value="UniProtKB-SubCell"/>
</dbReference>
<dbReference type="InterPro" id="IPR036850">
    <property type="entry name" value="NDK-like_dom_sf"/>
</dbReference>
<dbReference type="Proteomes" id="UP000267029">
    <property type="component" value="Unassembled WGS sequence"/>
</dbReference>
<sequence>MSNKNPEIVLERTLAIFKQDAWKKEVPLIDIFMEEGITITNKRYVKLSPEQAMEFYKHQKHREDFTRLIEDLSCGIILVMVLCQDGITETWKKIVNFKKSKEADNEMAQKFWNILGRQKNNYLFHASESKAEAAREIRFFFPDKPLMTKRAAQDYLAEKVNPTLLAGLTEVCKRKPKDPVRYLADWLMQHNPYQPGSSEVCPGTEVGDHYTKL</sequence>
<evidence type="ECO:0000256" key="8">
    <source>
        <dbReference type="PROSITE-ProRule" id="PRU00706"/>
    </source>
</evidence>
<evidence type="ECO:0000313" key="10">
    <source>
        <dbReference type="EMBL" id="VDD83381.1"/>
    </source>
</evidence>
<dbReference type="Gene3D" id="3.30.70.141">
    <property type="entry name" value="Nucleoside diphosphate kinase-like domain"/>
    <property type="match status" value="1"/>
</dbReference>
<dbReference type="GO" id="GO:0016787">
    <property type="term" value="F:hydrolase activity"/>
    <property type="evidence" value="ECO:0007669"/>
    <property type="project" value="UniProtKB-KW"/>
</dbReference>
<dbReference type="AlphaFoldDB" id="A0A0R3UNK6"/>
<gene>
    <name evidence="10" type="ORF">MCOS_LOCUS9384</name>
</gene>
<dbReference type="SUPFAM" id="SSF54919">
    <property type="entry name" value="Nucleoside diphosphate kinase, NDK"/>
    <property type="match status" value="1"/>
</dbReference>
<dbReference type="PROSITE" id="PS51374">
    <property type="entry name" value="NDPK_LIKE"/>
    <property type="match status" value="1"/>
</dbReference>
<dbReference type="Pfam" id="PF00334">
    <property type="entry name" value="NDK"/>
    <property type="match status" value="1"/>
</dbReference>
<comment type="caution">
    <text evidence="8">Lacks conserved residue(s) required for the propagation of feature annotation.</text>
</comment>
<evidence type="ECO:0000256" key="7">
    <source>
        <dbReference type="ARBA" id="ARBA00080200"/>
    </source>
</evidence>
<keyword evidence="3" id="KW-0217">Developmental protein</keyword>
<dbReference type="CDD" id="cd22970">
    <property type="entry name" value="DD_NDKH5-like"/>
    <property type="match status" value="1"/>
</dbReference>
<evidence type="ECO:0000256" key="6">
    <source>
        <dbReference type="ARBA" id="ARBA00072632"/>
    </source>
</evidence>
<dbReference type="FunFam" id="1.20.890.10:FF:000008">
    <property type="entry name" value="Nucleoside diphosphate kinase homolog 5"/>
    <property type="match status" value="1"/>
</dbReference>
<dbReference type="Gene3D" id="1.20.890.10">
    <property type="entry name" value="cAMP-dependent protein kinase regulatory subunit, dimerization-anchoring domain"/>
    <property type="match status" value="1"/>
</dbReference>
<keyword evidence="11" id="KW-1185">Reference proteome</keyword>
<dbReference type="GO" id="GO:0003341">
    <property type="term" value="P:cilium movement"/>
    <property type="evidence" value="ECO:0007669"/>
    <property type="project" value="TreeGrafter"/>
</dbReference>
<dbReference type="GO" id="GO:1902176">
    <property type="term" value="P:negative regulation of oxidative stress-induced intrinsic apoptotic signaling pathway"/>
    <property type="evidence" value="ECO:0007669"/>
    <property type="project" value="TreeGrafter"/>
</dbReference>
<dbReference type="PANTHER" id="PTHR46161:SF1">
    <property type="entry name" value="NUCLEOSIDE DIPHOSPHATE KINASE HOMOLOG 5"/>
    <property type="match status" value="1"/>
</dbReference>
<dbReference type="PANTHER" id="PTHR46161">
    <property type="entry name" value="NUCLEOSIDE DIPHOSPHATE KINASE"/>
    <property type="match status" value="1"/>
</dbReference>
<evidence type="ECO:0000256" key="3">
    <source>
        <dbReference type="ARBA" id="ARBA00022473"/>
    </source>
</evidence>
<evidence type="ECO:0000256" key="5">
    <source>
        <dbReference type="ARBA" id="ARBA00023273"/>
    </source>
</evidence>